<keyword evidence="3" id="KW-1185">Reference proteome</keyword>
<dbReference type="RefSeq" id="WP_341841967.1">
    <property type="nucleotide sequence ID" value="NZ_CP149792.1"/>
</dbReference>
<dbReference type="EMBL" id="CP150096">
    <property type="protein sequence ID" value="WZN47324.1"/>
    <property type="molecule type" value="Genomic_DNA"/>
</dbReference>
<gene>
    <name evidence="2" type="ORF">WJU22_03920</name>
</gene>
<dbReference type="Gene3D" id="3.90.640.20">
    <property type="entry name" value="Heat-shock cognate protein, ATPase"/>
    <property type="match status" value="1"/>
</dbReference>
<sequence length="369" mass="40250">MHKRLFIPAALLTLAACQSAPKKDGNADSTAVPASTELPATWAKRFKGTLAGQNITLLLQKAGQNDFRGWYAYDSHGEPIALRPFYGEKRTDDSVIVNEGYTETDGIFRGTVSADGHFKGKWVNVKNTFDFDLAENNDSAVIFSVIAYADSTRLQADKPNSPVATASTYTVWPTGGGESVVAFLQKALGPGVPQGSTPASLLKNGVDTFFTNYKSNAKDFDSTSMGPSWNWSTESGSVVAWNQWPLLAIEDWTYEFTGGAHGNGGSNFSAYDLAKQKKLTLADVFKPNYKPVVSAALGKSYLKKYQVKSLEEAGLFVKKIEPNDNFFLTSHGVVFSYTPYEIAAYAMGQITLFVPWADIKTVVQEGYAR</sequence>
<protein>
    <submittedName>
        <fullName evidence="2">DUF3298 domain-containing protein</fullName>
    </submittedName>
</protein>
<dbReference type="InterPro" id="IPR021729">
    <property type="entry name" value="DUF3298"/>
</dbReference>
<dbReference type="Proteomes" id="UP001449657">
    <property type="component" value="Chromosome"/>
</dbReference>
<dbReference type="Pfam" id="PF11738">
    <property type="entry name" value="DUF3298"/>
    <property type="match status" value="1"/>
</dbReference>
<proteinExistence type="predicted"/>
<accession>A0ABZ2Z6B7</accession>
<organism evidence="2 3">
    <name type="scientific">Chitinophaga caseinilytica</name>
    <dbReference type="NCBI Taxonomy" id="2267521"/>
    <lineage>
        <taxon>Bacteria</taxon>
        <taxon>Pseudomonadati</taxon>
        <taxon>Bacteroidota</taxon>
        <taxon>Chitinophagia</taxon>
        <taxon>Chitinophagales</taxon>
        <taxon>Chitinophagaceae</taxon>
        <taxon>Chitinophaga</taxon>
    </lineage>
</organism>
<evidence type="ECO:0000313" key="3">
    <source>
        <dbReference type="Proteomes" id="UP001449657"/>
    </source>
</evidence>
<evidence type="ECO:0000313" key="2">
    <source>
        <dbReference type="EMBL" id="WZN47324.1"/>
    </source>
</evidence>
<dbReference type="Gene3D" id="3.30.565.40">
    <property type="entry name" value="Fervidobacterium nodosum Rt17-B1 like"/>
    <property type="match status" value="1"/>
</dbReference>
<evidence type="ECO:0000259" key="1">
    <source>
        <dbReference type="Pfam" id="PF11738"/>
    </source>
</evidence>
<dbReference type="PROSITE" id="PS51257">
    <property type="entry name" value="PROKAR_LIPOPROTEIN"/>
    <property type="match status" value="1"/>
</dbReference>
<reference evidence="2 3" key="1">
    <citation type="submission" date="2024-03" db="EMBL/GenBank/DDBJ databases">
        <title>Chitinophaga caseinilytica sp. nov., a casein hydrolysing bacterium isolated from forest soil.</title>
        <authorList>
            <person name="Lee D.S."/>
            <person name="Han D.M."/>
            <person name="Baek J.H."/>
            <person name="Choi D.G."/>
            <person name="Jeon J.H."/>
            <person name="Jeon C.O."/>
        </authorList>
    </citation>
    <scope>NUCLEOTIDE SEQUENCE [LARGE SCALE GENOMIC DNA]</scope>
    <source>
        <strain evidence="2 3">KACC 19118</strain>
    </source>
</reference>
<dbReference type="InterPro" id="IPR037126">
    <property type="entry name" value="PdaC/RsiV-like_sf"/>
</dbReference>
<name>A0ABZ2Z6B7_9BACT</name>
<feature type="domain" description="DUF3298" evidence="1">
    <location>
        <begin position="282"/>
        <end position="356"/>
    </location>
</feature>